<gene>
    <name evidence="1" type="ORF">HAU20_11120</name>
</gene>
<keyword evidence="2" id="KW-1185">Reference proteome</keyword>
<accession>A0AA41CWV5</accession>
<dbReference type="RefSeq" id="WP_199468421.1">
    <property type="nucleotide sequence ID" value="NZ_JAAOCP010000019.1"/>
</dbReference>
<name>A0AA41CWV5_WEICO</name>
<proteinExistence type="predicted"/>
<reference evidence="1 2" key="1">
    <citation type="journal article" date="2021" name="Int. J. Food Microbiol.">
        <title>Safety demonstration of a microbial species for use in the food chain: Weissella confusa.</title>
        <authorList>
            <person name="Bourdichon F."/>
            <person name="Patrone V."/>
            <person name="Fontana A."/>
            <person name="Milani G."/>
            <person name="Morelli L."/>
        </authorList>
    </citation>
    <scope>NUCLEOTIDE SEQUENCE [LARGE SCALE GENOMIC DNA]</scope>
    <source>
        <strain evidence="1 2">CCUG 43002</strain>
    </source>
</reference>
<dbReference type="InterPro" id="IPR013321">
    <property type="entry name" value="Arc_rbn_hlx_hlx"/>
</dbReference>
<sequence>MVEKFNRISLTMPNYLLEKLDDYSDWEGQSRSSIISLAVENFLNEKKFADIDNKSIHKITLRDKNSMGSGSIKEFEVGEIVRSNTGREFGVVESIYYDKETKNFEIDLTYPDNQRSTESKFGPITKFVMSSVDYGIAEYK</sequence>
<dbReference type="AlphaFoldDB" id="A0AA41CWV5"/>
<dbReference type="Gene3D" id="1.10.1220.10">
    <property type="entry name" value="Met repressor-like"/>
    <property type="match status" value="1"/>
</dbReference>
<organism evidence="1 2">
    <name type="scientific">Weissella confusa</name>
    <name type="common">Lactobacillus confusus</name>
    <dbReference type="NCBI Taxonomy" id="1583"/>
    <lineage>
        <taxon>Bacteria</taxon>
        <taxon>Bacillati</taxon>
        <taxon>Bacillota</taxon>
        <taxon>Bacilli</taxon>
        <taxon>Lactobacillales</taxon>
        <taxon>Lactobacillaceae</taxon>
        <taxon>Weissella</taxon>
    </lineage>
</organism>
<protein>
    <submittedName>
        <fullName evidence="1">Uncharacterized protein</fullName>
    </submittedName>
</protein>
<dbReference type="GO" id="GO:0006355">
    <property type="term" value="P:regulation of DNA-templated transcription"/>
    <property type="evidence" value="ECO:0007669"/>
    <property type="project" value="InterPro"/>
</dbReference>
<evidence type="ECO:0000313" key="2">
    <source>
        <dbReference type="Proteomes" id="UP000728106"/>
    </source>
</evidence>
<dbReference type="EMBL" id="JAAOCP010000019">
    <property type="protein sequence ID" value="MBJ7639919.1"/>
    <property type="molecule type" value="Genomic_DNA"/>
</dbReference>
<evidence type="ECO:0000313" key="1">
    <source>
        <dbReference type="EMBL" id="MBJ7639919.1"/>
    </source>
</evidence>
<dbReference type="CDD" id="cd22231">
    <property type="entry name" value="RHH_NikR_HicB-like"/>
    <property type="match status" value="1"/>
</dbReference>
<dbReference type="InterPro" id="IPR010985">
    <property type="entry name" value="Ribbon_hlx_hlx"/>
</dbReference>
<dbReference type="SUPFAM" id="SSF47598">
    <property type="entry name" value="Ribbon-helix-helix"/>
    <property type="match status" value="1"/>
</dbReference>
<dbReference type="Proteomes" id="UP000728106">
    <property type="component" value="Unassembled WGS sequence"/>
</dbReference>
<comment type="caution">
    <text evidence="1">The sequence shown here is derived from an EMBL/GenBank/DDBJ whole genome shotgun (WGS) entry which is preliminary data.</text>
</comment>